<protein>
    <submittedName>
        <fullName evidence="1">BNR repeat-containing family member</fullName>
    </submittedName>
</protein>
<evidence type="ECO:0000313" key="2">
    <source>
        <dbReference type="Proteomes" id="UP000184510"/>
    </source>
</evidence>
<dbReference type="STRING" id="1123071.SAMN02745181_1109"/>
<dbReference type="AlphaFoldDB" id="A0A1M6ESS4"/>
<organism evidence="1 2">
    <name type="scientific">Rubritalea squalenifaciens DSM 18772</name>
    <dbReference type="NCBI Taxonomy" id="1123071"/>
    <lineage>
        <taxon>Bacteria</taxon>
        <taxon>Pseudomonadati</taxon>
        <taxon>Verrucomicrobiota</taxon>
        <taxon>Verrucomicrobiia</taxon>
        <taxon>Verrucomicrobiales</taxon>
        <taxon>Rubritaleaceae</taxon>
        <taxon>Rubritalea</taxon>
    </lineage>
</organism>
<dbReference type="Pfam" id="PF15892">
    <property type="entry name" value="BNR_4"/>
    <property type="match status" value="1"/>
</dbReference>
<dbReference type="InterPro" id="IPR036278">
    <property type="entry name" value="Sialidase_sf"/>
</dbReference>
<keyword evidence="2" id="KW-1185">Reference proteome</keyword>
<sequence length="462" mass="52447">MIIGGLCLTASLSSHADSARPLTEVEGAHEIKVNGGWCWYQGPRAIVTQDGQILFTTIAGDTFGGTDAGDLWISSWNPETGNLKHFELHDKFHRDDHDVAGLLERPDERILAVYGKHGQDTLQRWRITSNPHDITAWEKEESLNHGAAYTYSNVYQLSAENGRIYNFCRARGYNPNCSISDDNGKSWKYGWRLFSWKKDDLKDNPLYTGVDGCRPYLRYTSNNKDTIHFVTTEDHPRAYDNSIYHGYYKQGKLYNSAGEVVGSPGLSGDSELKPTSFTRVFEGGPEKVAWTVDIELDENEHPYTVFSVQLDGAKGRGQRLDQYGNDHRYYYARYDGKQWNVHQMAFAGTKLYTKESDYTGLVALDPQDPDTVIISTNAHPATGKALISSKDQKRHWELFRGKTSDQGKSWKWEAITRNSDTDNLRPLIPSNPGGKRHILWARGDMTTFTDYRLNICHLSEPR</sequence>
<evidence type="ECO:0000313" key="1">
    <source>
        <dbReference type="EMBL" id="SHI88400.1"/>
    </source>
</evidence>
<dbReference type="InParanoid" id="A0A1M6ESS4"/>
<dbReference type="EMBL" id="FQYR01000002">
    <property type="protein sequence ID" value="SHI88400.1"/>
    <property type="molecule type" value="Genomic_DNA"/>
</dbReference>
<accession>A0A1M6ESS4</accession>
<proteinExistence type="predicted"/>
<reference evidence="1 2" key="1">
    <citation type="submission" date="2016-11" db="EMBL/GenBank/DDBJ databases">
        <authorList>
            <person name="Jaros S."/>
            <person name="Januszkiewicz K."/>
            <person name="Wedrychowicz H."/>
        </authorList>
    </citation>
    <scope>NUCLEOTIDE SEQUENCE [LARGE SCALE GENOMIC DNA]</scope>
    <source>
        <strain evidence="1 2">DSM 18772</strain>
    </source>
</reference>
<gene>
    <name evidence="1" type="ORF">SAMN02745181_1109</name>
</gene>
<dbReference type="Proteomes" id="UP000184510">
    <property type="component" value="Unassembled WGS sequence"/>
</dbReference>
<dbReference type="SUPFAM" id="SSF50939">
    <property type="entry name" value="Sialidases"/>
    <property type="match status" value="1"/>
</dbReference>
<name>A0A1M6ESS4_9BACT</name>